<feature type="region of interest" description="Disordered" evidence="1">
    <location>
        <begin position="825"/>
        <end position="844"/>
    </location>
</feature>
<dbReference type="InterPro" id="IPR029030">
    <property type="entry name" value="Caspase-like_dom_sf"/>
</dbReference>
<feature type="region of interest" description="Disordered" evidence="1">
    <location>
        <begin position="968"/>
        <end position="1002"/>
    </location>
</feature>
<keyword evidence="2" id="KW-1133">Transmembrane helix</keyword>
<feature type="compositionally biased region" description="Basic residues" evidence="1">
    <location>
        <begin position="849"/>
        <end position="863"/>
    </location>
</feature>
<dbReference type="SUPFAM" id="SSF52129">
    <property type="entry name" value="Caspase-like"/>
    <property type="match status" value="1"/>
</dbReference>
<feature type="transmembrane region" description="Helical" evidence="2">
    <location>
        <begin position="350"/>
        <end position="370"/>
    </location>
</feature>
<dbReference type="SUPFAM" id="SSF50974">
    <property type="entry name" value="Nitrous oxide reductase, N-terminal domain"/>
    <property type="match status" value="1"/>
</dbReference>
<dbReference type="PANTHER" id="PTHR37957">
    <property type="entry name" value="BLR7070 PROTEIN"/>
    <property type="match status" value="1"/>
</dbReference>
<feature type="compositionally biased region" description="Low complexity" evidence="1">
    <location>
        <begin position="222"/>
        <end position="231"/>
    </location>
</feature>
<gene>
    <name evidence="5" type="ORF">OEIGOIKO_04769</name>
</gene>
<evidence type="ECO:0000313" key="5">
    <source>
        <dbReference type="EMBL" id="GCD36988.1"/>
    </source>
</evidence>
<dbReference type="GO" id="GO:0006508">
    <property type="term" value="P:proteolysis"/>
    <property type="evidence" value="ECO:0007669"/>
    <property type="project" value="InterPro"/>
</dbReference>
<accession>A0A7U9KYA1</accession>
<feature type="region of interest" description="Disordered" evidence="1">
    <location>
        <begin position="849"/>
        <end position="913"/>
    </location>
</feature>
<dbReference type="InterPro" id="IPR027372">
    <property type="entry name" value="Phytase-like_dom"/>
</dbReference>
<feature type="compositionally biased region" description="Low complexity" evidence="1">
    <location>
        <begin position="289"/>
        <end position="299"/>
    </location>
</feature>
<feature type="domain" description="Peptidase C14 caspase" evidence="3">
    <location>
        <begin position="1"/>
        <end position="262"/>
    </location>
</feature>
<dbReference type="Gene3D" id="3.40.50.1460">
    <property type="match status" value="1"/>
</dbReference>
<evidence type="ECO:0000313" key="6">
    <source>
        <dbReference type="Proteomes" id="UP000287830"/>
    </source>
</evidence>
<evidence type="ECO:0000256" key="1">
    <source>
        <dbReference type="SAM" id="MobiDB-lite"/>
    </source>
</evidence>
<keyword evidence="2" id="KW-0472">Membrane</keyword>
<protein>
    <submittedName>
        <fullName evidence="5">Lipoprotein</fullName>
    </submittedName>
</protein>
<reference evidence="5 6" key="1">
    <citation type="submission" date="2018-11" db="EMBL/GenBank/DDBJ databases">
        <title>Whole genome sequence of Streptomyces chrestomyceticus NBRC 13444(T).</title>
        <authorList>
            <person name="Komaki H."/>
            <person name="Tamura T."/>
        </authorList>
    </citation>
    <scope>NUCLEOTIDE SEQUENCE [LARGE SCALE GENOMIC DNA]</scope>
    <source>
        <strain evidence="5 6">NBRC 13444</strain>
    </source>
</reference>
<feature type="compositionally biased region" description="Low complexity" evidence="1">
    <location>
        <begin position="307"/>
        <end position="318"/>
    </location>
</feature>
<dbReference type="Proteomes" id="UP000287830">
    <property type="component" value="Unassembled WGS sequence"/>
</dbReference>
<feature type="compositionally biased region" description="Low complexity" evidence="1">
    <location>
        <begin position="969"/>
        <end position="985"/>
    </location>
</feature>
<dbReference type="AlphaFoldDB" id="A0A7U9KYA1"/>
<dbReference type="Pfam" id="PF00656">
    <property type="entry name" value="Peptidase_C14"/>
    <property type="match status" value="1"/>
</dbReference>
<feature type="region of interest" description="Disordered" evidence="1">
    <location>
        <begin position="927"/>
        <end position="948"/>
    </location>
</feature>
<name>A0A7U9KYA1_9ACTN</name>
<sequence>MIIGVDRYANLPPLPGVRNNLKALKAALTDRTIGGMPRKNCRIVSNPRTITGALKPIEEAVRAARDTLIVYYAGHGFLDSRQEGLYLTLPGTEPGKVHSGIPYTWLRSALGTRTPPKRRIIILDCCYSGSVIKGMSAGTMGGTMSTVAATQQASSRLGEALFEGMDSLEGVSYLLTSTPWNVEALAPEGEEHTAFTGEFLRVLREGVPGTAQAPGPGPTPAPGSTATTTATAPPPHDHLSLEVIYREVRRALREKNRPLPQQQAQNGIEKLPFVRNRAVRPAPPADQAGQTGETGRPGRPGQPGQPGPASSGGSTAGARAGGPPGAPGTAQSPAPLAPEAVKTRKVRRQALVSVLCVAVVAIAVPAAVWWQTRDGEPASGACSADVALIGHSDALNGVEYEGAVPVDGLSGLALSGPSRAWALADNAPGRLFDLDLGTSGVAPPAARAVHLRTLRPAGGGRFDGEGLVLEKGGRTVLVASEAGPSIRRFRLSDGAETGRVELPRNLVEWAGPENLEALGASPDGRYLYAGMEAPLFHDGKARGRSLLRIQRFKGTPGGAYVPDKQFAYQSAAGLRVSELVATGGDRLLVLETNHAEGQGNAVRVFGADLSRAKDVSRVASLQSEPVDAFAKKWEPVDLVTCPRGGAAAAQPQSNPLLENAEGMALGTVPLASGPYKGRLPLFIVSDNNNSPHQITRVYALAIRTGRTGTGTEAGAGGGTPAGVGRRRGKAEDGSGAAVRCVGEVQFDAQDGRLADGDGQAEAVALAAARRVGTEALRAVVQQLVREAGAVVAYFHDGGRGRSSSGASSCGGLSCDGLTCGSSPYAPPPPPPGTSTVTTTGGSPCRCAFRTRLHRMRSRRRRSVRTTASRTTRTSVSRPVPRTAPRTSAPSSYAARSGRSAPESRREISSRSSVSRCSARSRSFIISLGRPSGSSSAEARMPVSGVRSSWATSAVKRCSAWRRAWREPATESSAAATAATSSCAPGRPRRPSPSVPTRASRSPAVMRRATAAVVLSRRLMRCARNSPARATAVAARTAEPKMAVSRFSRERRVFSYGDQTAITWSPAGAAVHITRCPW</sequence>
<dbReference type="PANTHER" id="PTHR37957:SF1">
    <property type="entry name" value="PHYTASE-LIKE DOMAIN-CONTAINING PROTEIN"/>
    <property type="match status" value="1"/>
</dbReference>
<dbReference type="InterPro" id="IPR011045">
    <property type="entry name" value="N2O_reductase_N"/>
</dbReference>
<dbReference type="Pfam" id="PF13449">
    <property type="entry name" value="Phytase-like"/>
    <property type="match status" value="1"/>
</dbReference>
<feature type="region of interest" description="Disordered" evidence="1">
    <location>
        <begin position="708"/>
        <end position="730"/>
    </location>
</feature>
<feature type="region of interest" description="Disordered" evidence="1">
    <location>
        <begin position="208"/>
        <end position="240"/>
    </location>
</feature>
<proteinExistence type="predicted"/>
<evidence type="ECO:0000259" key="3">
    <source>
        <dbReference type="Pfam" id="PF00656"/>
    </source>
</evidence>
<keyword evidence="5" id="KW-0449">Lipoprotein</keyword>
<feature type="compositionally biased region" description="Gly residues" evidence="1">
    <location>
        <begin position="708"/>
        <end position="721"/>
    </location>
</feature>
<evidence type="ECO:0000256" key="2">
    <source>
        <dbReference type="SAM" id="Phobius"/>
    </source>
</evidence>
<dbReference type="InterPro" id="IPR011600">
    <property type="entry name" value="Pept_C14_caspase"/>
</dbReference>
<keyword evidence="2" id="KW-0812">Transmembrane</keyword>
<dbReference type="NCBIfam" id="NF047832">
    <property type="entry name" value="caspase_w_EACC1"/>
    <property type="match status" value="1"/>
</dbReference>
<evidence type="ECO:0000259" key="4">
    <source>
        <dbReference type="Pfam" id="PF13449"/>
    </source>
</evidence>
<dbReference type="EMBL" id="BHZC01000001">
    <property type="protein sequence ID" value="GCD36988.1"/>
    <property type="molecule type" value="Genomic_DNA"/>
</dbReference>
<organism evidence="5 6">
    <name type="scientific">Streptomyces chrestomyceticus JCM 4735</name>
    <dbReference type="NCBI Taxonomy" id="1306181"/>
    <lineage>
        <taxon>Bacteria</taxon>
        <taxon>Bacillati</taxon>
        <taxon>Actinomycetota</taxon>
        <taxon>Actinomycetes</taxon>
        <taxon>Kitasatosporales</taxon>
        <taxon>Streptomycetaceae</taxon>
        <taxon>Streptomyces</taxon>
    </lineage>
</organism>
<dbReference type="GO" id="GO:0004197">
    <property type="term" value="F:cysteine-type endopeptidase activity"/>
    <property type="evidence" value="ECO:0007669"/>
    <property type="project" value="InterPro"/>
</dbReference>
<feature type="compositionally biased region" description="Low complexity" evidence="1">
    <location>
        <begin position="864"/>
        <end position="882"/>
    </location>
</feature>
<comment type="caution">
    <text evidence="5">The sequence shown here is derived from an EMBL/GenBank/DDBJ whole genome shotgun (WGS) entry which is preliminary data.</text>
</comment>
<feature type="region of interest" description="Disordered" evidence="1">
    <location>
        <begin position="280"/>
        <end position="340"/>
    </location>
</feature>
<feature type="domain" description="Phytase-like" evidence="4">
    <location>
        <begin position="405"/>
        <end position="688"/>
    </location>
</feature>
<feature type="compositionally biased region" description="Low complexity" evidence="1">
    <location>
        <begin position="833"/>
        <end position="843"/>
    </location>
</feature>